<feature type="domain" description="Tetrapyrrole biosynthesis glutamyl-tRNA reductase dimerisation" evidence="10">
    <location>
        <begin position="358"/>
        <end position="456"/>
    </location>
</feature>
<feature type="active site" description="Nucleophile" evidence="8">
    <location>
        <position position="50"/>
    </location>
</feature>
<dbReference type="EC" id="1.2.1.70" evidence="3 8"/>
<evidence type="ECO:0000256" key="1">
    <source>
        <dbReference type="ARBA" id="ARBA00005059"/>
    </source>
</evidence>
<feature type="site" description="Important for activity" evidence="8">
    <location>
        <position position="99"/>
    </location>
</feature>
<feature type="binding site" evidence="8">
    <location>
        <begin position="49"/>
        <end position="52"/>
    </location>
    <ligand>
        <name>substrate</name>
    </ligand>
</feature>
<dbReference type="SUPFAM" id="SSF51735">
    <property type="entry name" value="NAD(P)-binding Rossmann-fold domains"/>
    <property type="match status" value="1"/>
</dbReference>
<dbReference type="PIRSF" id="PIRSF000445">
    <property type="entry name" value="4pyrrol_synth_GluRdtase"/>
    <property type="match status" value="1"/>
</dbReference>
<feature type="binding site" evidence="8">
    <location>
        <position position="120"/>
    </location>
    <ligand>
        <name>substrate</name>
    </ligand>
</feature>
<evidence type="ECO:0000256" key="5">
    <source>
        <dbReference type="ARBA" id="ARBA00023002"/>
    </source>
</evidence>
<comment type="function">
    <text evidence="8">Catalyzes the NADPH-dependent reduction of glutamyl-tRNA(Glu) to glutamate 1-semialdehyde (GSA).</text>
</comment>
<dbReference type="InterPro" id="IPR036291">
    <property type="entry name" value="NAD(P)-bd_dom_sf"/>
</dbReference>
<comment type="subunit">
    <text evidence="8">Homodimer.</text>
</comment>
<comment type="pathway">
    <text evidence="1 8">Porphyrin-containing compound metabolism; protoporphyrin-IX biosynthesis; 5-aminolevulinate from L-glutamyl-tRNA(Glu): step 1/2.</text>
</comment>
<dbReference type="InterPro" id="IPR036343">
    <property type="entry name" value="GluRdtase_N_sf"/>
</dbReference>
<feature type="binding site" evidence="8">
    <location>
        <begin position="114"/>
        <end position="116"/>
    </location>
    <ligand>
        <name>substrate</name>
    </ligand>
</feature>
<dbReference type="Pfam" id="PF00745">
    <property type="entry name" value="GlutR_dimer"/>
    <property type="match status" value="1"/>
</dbReference>
<dbReference type="Proteomes" id="UP001243856">
    <property type="component" value="Unassembled WGS sequence"/>
</dbReference>
<name>A0ABT7G476_9CORY</name>
<dbReference type="SUPFAM" id="SSF69075">
    <property type="entry name" value="Glutamyl tRNA-reductase dimerization domain"/>
    <property type="match status" value="1"/>
</dbReference>
<sequence length="512" mass="55144">MSVLVVGMSHRSAPVALLERLSVDGMQREETAAALVATPSLTEAMIISTCNRLEVYCVTNSFHSGVQDVVEVLHRVSGIDIDELRSYLYVRYADAAAEHMMVVASGLDSMVVGEQQIIGQVRQAYQRAVAANTAGKTLHALAQSALRAGKRVHTETDIDEAGASMVTVALNEALQYMDLSLEKSAGTAHQSTDTAADTVASRTTSNVNRADEPLLIGRTALVLGAGAMASLAATHLGRLGVDKIIVANRTRERADNLVDHAHQAGVRAEAVDFADRYRAYGEVDIIVSATGADNYTVERASFPEMRRDHVVLIDLSLPRDIADDTADLPGVDLVNIERLHQSLTSQSEEDTTIGHQDAKRIVREELQSFASEQRVREVVPAVSALRKHAAGVVECEMARLRQRRPNMSDDDFAQVQVAIRRAVDKLLHEPTVRAKKLAAESGAVSHETALQEMFGLEIDGSPVSVDANELPSVQEVIAMGSNNSNSSNSGAETSAANKFSTSTGFHQPPHQS</sequence>
<comment type="catalytic activity">
    <reaction evidence="7 8">
        <text>(S)-4-amino-5-oxopentanoate + tRNA(Glu) + NADP(+) = L-glutamyl-tRNA(Glu) + NADPH + H(+)</text>
        <dbReference type="Rhea" id="RHEA:12344"/>
        <dbReference type="Rhea" id="RHEA-COMP:9663"/>
        <dbReference type="Rhea" id="RHEA-COMP:9680"/>
        <dbReference type="ChEBI" id="CHEBI:15378"/>
        <dbReference type="ChEBI" id="CHEBI:57501"/>
        <dbReference type="ChEBI" id="CHEBI:57783"/>
        <dbReference type="ChEBI" id="CHEBI:58349"/>
        <dbReference type="ChEBI" id="CHEBI:78442"/>
        <dbReference type="ChEBI" id="CHEBI:78520"/>
        <dbReference type="EC" id="1.2.1.70"/>
    </reaction>
</comment>
<dbReference type="Pfam" id="PF01488">
    <property type="entry name" value="Shikimate_DH"/>
    <property type="match status" value="1"/>
</dbReference>
<gene>
    <name evidence="8" type="primary">hemA</name>
    <name evidence="13" type="ORF">QPX45_09935</name>
</gene>
<evidence type="ECO:0000256" key="7">
    <source>
        <dbReference type="ARBA" id="ARBA00047464"/>
    </source>
</evidence>
<feature type="binding site" evidence="8">
    <location>
        <begin position="224"/>
        <end position="229"/>
    </location>
    <ligand>
        <name>NADP(+)</name>
        <dbReference type="ChEBI" id="CHEBI:58349"/>
    </ligand>
</feature>
<dbReference type="PANTHER" id="PTHR43013">
    <property type="entry name" value="GLUTAMYL-TRNA REDUCTASE"/>
    <property type="match status" value="1"/>
</dbReference>
<evidence type="ECO:0000256" key="8">
    <source>
        <dbReference type="HAMAP-Rule" id="MF_00087"/>
    </source>
</evidence>
<dbReference type="Pfam" id="PF05201">
    <property type="entry name" value="GlutR_N"/>
    <property type="match status" value="1"/>
</dbReference>
<proteinExistence type="inferred from homology"/>
<dbReference type="InterPro" id="IPR018214">
    <property type="entry name" value="GluRdtase_CS"/>
</dbReference>
<protein>
    <recommendedName>
        <fullName evidence="3 8">Glutamyl-tRNA reductase</fullName>
        <shortName evidence="8">GluTR</shortName>
        <ecNumber evidence="3 8">1.2.1.70</ecNumber>
    </recommendedName>
</protein>
<dbReference type="InterPro" id="IPR000343">
    <property type="entry name" value="4pyrrol_synth_GluRdtase"/>
</dbReference>
<dbReference type="InterPro" id="IPR036453">
    <property type="entry name" value="GluRdtase_dimer_dom_sf"/>
</dbReference>
<evidence type="ECO:0000256" key="6">
    <source>
        <dbReference type="ARBA" id="ARBA00023244"/>
    </source>
</evidence>
<comment type="domain">
    <text evidence="8">Possesses an unusual extended V-shaped dimeric structure with each monomer consisting of three distinct domains arranged along a curved 'spinal' alpha-helix. The N-terminal catalytic domain specifically recognizes the glutamate moiety of the substrate. The second domain is the NADPH-binding domain, and the third C-terminal domain is responsible for dimerization.</text>
</comment>
<evidence type="ECO:0000256" key="9">
    <source>
        <dbReference type="SAM" id="MobiDB-lite"/>
    </source>
</evidence>
<keyword evidence="6 8" id="KW-0627">Porphyrin biosynthesis</keyword>
<dbReference type="Gene3D" id="3.30.460.30">
    <property type="entry name" value="Glutamyl-tRNA reductase, N-terminal domain"/>
    <property type="match status" value="1"/>
</dbReference>
<evidence type="ECO:0000259" key="10">
    <source>
        <dbReference type="Pfam" id="PF00745"/>
    </source>
</evidence>
<keyword evidence="4 8" id="KW-0521">NADP</keyword>
<dbReference type="InterPro" id="IPR015896">
    <property type="entry name" value="4pyrrol_synth_GluRdtase_dimer"/>
</dbReference>
<dbReference type="InterPro" id="IPR006151">
    <property type="entry name" value="Shikm_DH/Glu-tRNA_Rdtase"/>
</dbReference>
<evidence type="ECO:0000259" key="12">
    <source>
        <dbReference type="Pfam" id="PF05201"/>
    </source>
</evidence>
<dbReference type="HAMAP" id="MF_00087">
    <property type="entry name" value="Glu_tRNA_reductase"/>
    <property type="match status" value="1"/>
</dbReference>
<evidence type="ECO:0000313" key="13">
    <source>
        <dbReference type="EMBL" id="MDK4301544.1"/>
    </source>
</evidence>
<feature type="region of interest" description="Disordered" evidence="9">
    <location>
        <begin position="478"/>
        <end position="512"/>
    </location>
</feature>
<dbReference type="Gene3D" id="3.40.50.720">
    <property type="entry name" value="NAD(P)-binding Rossmann-like Domain"/>
    <property type="match status" value="1"/>
</dbReference>
<evidence type="ECO:0000313" key="14">
    <source>
        <dbReference type="Proteomes" id="UP001243856"/>
    </source>
</evidence>
<comment type="caution">
    <text evidence="13">The sequence shown here is derived from an EMBL/GenBank/DDBJ whole genome shotgun (WGS) entry which is preliminary data.</text>
</comment>
<keyword evidence="14" id="KW-1185">Reference proteome</keyword>
<dbReference type="InterPro" id="IPR015895">
    <property type="entry name" value="4pyrrol_synth_GluRdtase_N"/>
</dbReference>
<accession>A0ABT7G476</accession>
<feature type="domain" description="Quinate/shikimate 5-dehydrogenase/glutamyl-tRNA reductase" evidence="11">
    <location>
        <begin position="217"/>
        <end position="340"/>
    </location>
</feature>
<evidence type="ECO:0000259" key="11">
    <source>
        <dbReference type="Pfam" id="PF01488"/>
    </source>
</evidence>
<dbReference type="SUPFAM" id="SSF69742">
    <property type="entry name" value="Glutamyl tRNA-reductase catalytic, N-terminal domain"/>
    <property type="match status" value="1"/>
</dbReference>
<dbReference type="PANTHER" id="PTHR43013:SF1">
    <property type="entry name" value="GLUTAMYL-TRNA REDUCTASE"/>
    <property type="match status" value="1"/>
</dbReference>
<evidence type="ECO:0000256" key="2">
    <source>
        <dbReference type="ARBA" id="ARBA00005916"/>
    </source>
</evidence>
<evidence type="ECO:0000256" key="4">
    <source>
        <dbReference type="ARBA" id="ARBA00022857"/>
    </source>
</evidence>
<dbReference type="NCBIfam" id="NF000744">
    <property type="entry name" value="PRK00045.1-3"/>
    <property type="match status" value="1"/>
</dbReference>
<dbReference type="GO" id="GO:0008883">
    <property type="term" value="F:glutamyl-tRNA reductase activity"/>
    <property type="evidence" value="ECO:0007669"/>
    <property type="project" value="UniProtKB-EC"/>
</dbReference>
<dbReference type="CDD" id="cd05213">
    <property type="entry name" value="NAD_bind_Glutamyl_tRNA_reduct"/>
    <property type="match status" value="1"/>
</dbReference>
<evidence type="ECO:0000256" key="3">
    <source>
        <dbReference type="ARBA" id="ARBA00012970"/>
    </source>
</evidence>
<dbReference type="EMBL" id="JASNVK010000022">
    <property type="protein sequence ID" value="MDK4301544.1"/>
    <property type="molecule type" value="Genomic_DNA"/>
</dbReference>
<dbReference type="RefSeq" id="WP_284576213.1">
    <property type="nucleotide sequence ID" value="NZ_CP100371.1"/>
</dbReference>
<reference evidence="13 14" key="1">
    <citation type="submission" date="2023-05" db="EMBL/GenBank/DDBJ databases">
        <title>Metabolic capabilities are highly conserved among human nasal-associated Corynebacterium species in pangenomic analyses.</title>
        <authorList>
            <person name="Tran T.H."/>
            <person name="Roberts A.Q."/>
            <person name="Escapa I.F."/>
            <person name="Gao W."/>
            <person name="Conlan S."/>
            <person name="Kong H."/>
            <person name="Segre J.A."/>
            <person name="Kelly M.S."/>
            <person name="Lemon K.P."/>
        </authorList>
    </citation>
    <scope>NUCLEOTIDE SEQUENCE [LARGE SCALE GENOMIC DNA]</scope>
    <source>
        <strain evidence="13 14">KPL2811</strain>
    </source>
</reference>
<organism evidence="13 14">
    <name type="scientific">Corynebacterium propinquum</name>
    <dbReference type="NCBI Taxonomy" id="43769"/>
    <lineage>
        <taxon>Bacteria</taxon>
        <taxon>Bacillati</taxon>
        <taxon>Actinomycetota</taxon>
        <taxon>Actinomycetes</taxon>
        <taxon>Mycobacteriales</taxon>
        <taxon>Corynebacteriaceae</taxon>
        <taxon>Corynebacterium</taxon>
    </lineage>
</organism>
<feature type="binding site" evidence="8">
    <location>
        <position position="109"/>
    </location>
    <ligand>
        <name>substrate</name>
    </ligand>
</feature>
<feature type="domain" description="Glutamyl-tRNA reductase N-terminal" evidence="12">
    <location>
        <begin position="6"/>
        <end position="156"/>
    </location>
</feature>
<feature type="compositionally biased region" description="Polar residues" evidence="9">
    <location>
        <begin position="490"/>
        <end position="512"/>
    </location>
</feature>
<comment type="similarity">
    <text evidence="2 8">Belongs to the glutamyl-tRNA reductase family.</text>
</comment>
<comment type="miscellaneous">
    <text evidence="8">During catalysis, the active site Cys acts as a nucleophile attacking the alpha-carbonyl group of tRNA-bound glutamate with the formation of a thioester intermediate between enzyme and glutamate, and the concomitant release of tRNA(Glu). The thioester intermediate is finally reduced by direct hydride transfer from NADPH, to form the product GSA.</text>
</comment>
<keyword evidence="5 8" id="KW-0560">Oxidoreductase</keyword>
<dbReference type="PROSITE" id="PS00747">
    <property type="entry name" value="GLUTR"/>
    <property type="match status" value="1"/>
</dbReference>